<feature type="region of interest" description="Disordered" evidence="1">
    <location>
        <begin position="406"/>
        <end position="447"/>
    </location>
</feature>
<feature type="compositionally biased region" description="Polar residues" evidence="1">
    <location>
        <begin position="420"/>
        <end position="437"/>
    </location>
</feature>
<dbReference type="AlphaFoldDB" id="A0A420Y6A8"/>
<evidence type="ECO:0000256" key="2">
    <source>
        <dbReference type="SAM" id="Phobius"/>
    </source>
</evidence>
<feature type="transmembrane region" description="Helical" evidence="2">
    <location>
        <begin position="292"/>
        <end position="314"/>
    </location>
</feature>
<feature type="compositionally biased region" description="Polar residues" evidence="1">
    <location>
        <begin position="533"/>
        <end position="545"/>
    </location>
</feature>
<protein>
    <recommendedName>
        <fullName evidence="5">Mid2 domain-containing protein</fullName>
    </recommendedName>
</protein>
<dbReference type="STRING" id="177199.A0A420Y6A8"/>
<evidence type="ECO:0000313" key="4">
    <source>
        <dbReference type="Proteomes" id="UP000275385"/>
    </source>
</evidence>
<feature type="compositionally biased region" description="Basic residues" evidence="1">
    <location>
        <begin position="25"/>
        <end position="50"/>
    </location>
</feature>
<sequence length="545" mass="56418">MAQAPSLAQARVQSNNGNNDDNQKPSRHRRHLHSHLRPRHKHSGKHTRPHVRLDEQQHRAPERDLPKLDRRLTEVVQTVSVVQVVNESGVAVETKTYLPNAVSSSVPPAETAPPSALELTAGLSSNLDSSSTAEAASSSGDDAYPEATTSATLSSTFSLLSTVSSIASISSDSGTVTSAPSSTITSFPTLSGLYNSTSRPSFYNNTSIQLFPNATTTSFHRSKSSSIQFSTSSTTSSGTFTTDAAGFSAAGGADGTVAGETDAGATNGAAPTSTPTDSSSDSGGLTPTTTSVIGGIVGGVAGIALVAVALMMFLRWKRARGNSIKLLGDNRGPSGRLSLFSSRSGPGDGGPGMTGPSGTFGVPAALASLTAYKQSPKQQPVLEDAPDTNEKGFYRVSGRKLVSVLESGGDGFSEPPPGSRDSNSRSSANTTTDNRLSAATDDRMSGASFWRPDSMAFLSSTDNPLQLGSPMRPESGIMVVRDSPARTPMQEQGPIFDNTQPLNPATPLDPATPLSPPTPHDPLGRSFLGHSGSAISTGSRFTEGV</sequence>
<feature type="region of interest" description="Disordered" evidence="1">
    <location>
        <begin position="487"/>
        <end position="545"/>
    </location>
</feature>
<feature type="compositionally biased region" description="Low complexity" evidence="1">
    <location>
        <begin position="272"/>
        <end position="286"/>
    </location>
</feature>
<keyword evidence="2" id="KW-0812">Transmembrane</keyword>
<evidence type="ECO:0008006" key="5">
    <source>
        <dbReference type="Google" id="ProtNLM"/>
    </source>
</evidence>
<evidence type="ECO:0000256" key="1">
    <source>
        <dbReference type="SAM" id="MobiDB-lite"/>
    </source>
</evidence>
<dbReference type="OrthoDB" id="5421784at2759"/>
<feature type="region of interest" description="Disordered" evidence="1">
    <location>
        <begin position="374"/>
        <end position="393"/>
    </location>
</feature>
<feature type="region of interest" description="Disordered" evidence="1">
    <location>
        <begin position="127"/>
        <end position="147"/>
    </location>
</feature>
<accession>A0A420Y6A8</accession>
<gene>
    <name evidence="3" type="ORF">DL546_003962</name>
</gene>
<organism evidence="3 4">
    <name type="scientific">Coniochaeta pulveracea</name>
    <dbReference type="NCBI Taxonomy" id="177199"/>
    <lineage>
        <taxon>Eukaryota</taxon>
        <taxon>Fungi</taxon>
        <taxon>Dikarya</taxon>
        <taxon>Ascomycota</taxon>
        <taxon>Pezizomycotina</taxon>
        <taxon>Sordariomycetes</taxon>
        <taxon>Sordariomycetidae</taxon>
        <taxon>Coniochaetales</taxon>
        <taxon>Coniochaetaceae</taxon>
        <taxon>Coniochaeta</taxon>
    </lineage>
</organism>
<feature type="region of interest" description="Disordered" evidence="1">
    <location>
        <begin position="253"/>
        <end position="286"/>
    </location>
</feature>
<feature type="compositionally biased region" description="Low complexity" evidence="1">
    <location>
        <begin position="128"/>
        <end position="147"/>
    </location>
</feature>
<feature type="region of interest" description="Disordered" evidence="1">
    <location>
        <begin position="1"/>
        <end position="67"/>
    </location>
</feature>
<keyword evidence="2" id="KW-1133">Transmembrane helix</keyword>
<keyword evidence="4" id="KW-1185">Reference proteome</keyword>
<feature type="compositionally biased region" description="Basic and acidic residues" evidence="1">
    <location>
        <begin position="51"/>
        <end position="67"/>
    </location>
</feature>
<comment type="caution">
    <text evidence="3">The sequence shown here is derived from an EMBL/GenBank/DDBJ whole genome shotgun (WGS) entry which is preliminary data.</text>
</comment>
<feature type="compositionally biased region" description="Polar residues" evidence="1">
    <location>
        <begin position="11"/>
        <end position="20"/>
    </location>
</feature>
<feature type="compositionally biased region" description="Gly residues" evidence="1">
    <location>
        <begin position="346"/>
        <end position="355"/>
    </location>
</feature>
<reference evidence="3 4" key="1">
    <citation type="submission" date="2018-08" db="EMBL/GenBank/DDBJ databases">
        <title>Draft genome of the lignicolous fungus Coniochaeta pulveracea.</title>
        <authorList>
            <person name="Borstlap C.J."/>
            <person name="De Witt R.N."/>
            <person name="Botha A."/>
            <person name="Volschenk H."/>
        </authorList>
    </citation>
    <scope>NUCLEOTIDE SEQUENCE [LARGE SCALE GENOMIC DNA]</scope>
    <source>
        <strain evidence="3 4">CAB683</strain>
    </source>
</reference>
<keyword evidence="2" id="KW-0472">Membrane</keyword>
<proteinExistence type="predicted"/>
<dbReference type="EMBL" id="QVQW01000043">
    <property type="protein sequence ID" value="RKU43412.1"/>
    <property type="molecule type" value="Genomic_DNA"/>
</dbReference>
<evidence type="ECO:0000313" key="3">
    <source>
        <dbReference type="EMBL" id="RKU43412.1"/>
    </source>
</evidence>
<feature type="compositionally biased region" description="Low complexity" evidence="1">
    <location>
        <begin position="331"/>
        <end position="345"/>
    </location>
</feature>
<dbReference type="Proteomes" id="UP000275385">
    <property type="component" value="Unassembled WGS sequence"/>
</dbReference>
<feature type="region of interest" description="Disordered" evidence="1">
    <location>
        <begin position="330"/>
        <end position="356"/>
    </location>
</feature>
<name>A0A420Y6A8_9PEZI</name>